<sequence>MEKRYMKYDEVVSRFFKTEKCAVRRKTLDRLCNKMGKNKKPNKQQPPPLRLLLYSRNNRVMTQLRDSLLSQLTELHPTLPPSVLTRRSSFIQSRLQNLFHSFHTPTHPPYALMINRAIVELNDQNGSTEEAISGFVRREYEDLPWAHSKILSVHLKRLCQVGELACNEDGRYVFPGGEEEKEGGKGSKKRKRGDRRSNRMAMLDSSVGTDEASTEVSESDQHSIGSVEKEIQCLEEPNEELEQDSQTQVSESDHHSIGSVEEQIQVQSEKEVQCLEPKELEESQTQMVSNRICAEGSPECMISTGPGIELSSPTQLQPQISADINTDVTAALISVNVDDDELPQDYNQGNTNGNLDENPISECLELIQPKRKRGRPCKSETDANCQEDSSLLKQGPKRNKKKQEGLTRSRGPRGRPRKVIQDTEQCEEKLKEKEEKLKKKEDKLKKKEEKLKKKDQGKLCRREEKLKKKDQAQLCDREEKSNTKYQAKLRDREEKLNKKDQAKLRGQGRGRGRGRGRGQGRHPKPKVCDTIEVAPPAEATAM</sequence>
<keyword evidence="3" id="KW-0539">Nucleus</keyword>
<reference evidence="6 7" key="1">
    <citation type="journal article" date="2014" name="Am. J. Bot.">
        <title>Genome assembly and annotation for red clover (Trifolium pratense; Fabaceae).</title>
        <authorList>
            <person name="Istvanek J."/>
            <person name="Jaros M."/>
            <person name="Krenek A."/>
            <person name="Repkova J."/>
        </authorList>
    </citation>
    <scope>NUCLEOTIDE SEQUENCE [LARGE SCALE GENOMIC DNA]</scope>
    <source>
        <strain evidence="7">cv. Tatra</strain>
        <tissue evidence="6">Young leaves</tissue>
    </source>
</reference>
<dbReference type="STRING" id="57577.A0A2K3PCU7"/>
<organism evidence="6 7">
    <name type="scientific">Trifolium pratense</name>
    <name type="common">Red clover</name>
    <dbReference type="NCBI Taxonomy" id="57577"/>
    <lineage>
        <taxon>Eukaryota</taxon>
        <taxon>Viridiplantae</taxon>
        <taxon>Streptophyta</taxon>
        <taxon>Embryophyta</taxon>
        <taxon>Tracheophyta</taxon>
        <taxon>Spermatophyta</taxon>
        <taxon>Magnoliopsida</taxon>
        <taxon>eudicotyledons</taxon>
        <taxon>Gunneridae</taxon>
        <taxon>Pentapetalae</taxon>
        <taxon>rosids</taxon>
        <taxon>fabids</taxon>
        <taxon>Fabales</taxon>
        <taxon>Fabaceae</taxon>
        <taxon>Papilionoideae</taxon>
        <taxon>50 kb inversion clade</taxon>
        <taxon>NPAAA clade</taxon>
        <taxon>Hologalegina</taxon>
        <taxon>IRL clade</taxon>
        <taxon>Trifolieae</taxon>
        <taxon>Trifolium</taxon>
    </lineage>
</organism>
<dbReference type="AlphaFoldDB" id="A0A2K3PCU7"/>
<evidence type="ECO:0000256" key="2">
    <source>
        <dbReference type="ARBA" id="ARBA00023125"/>
    </source>
</evidence>
<feature type="domain" description="H15" evidence="5">
    <location>
        <begin position="106"/>
        <end position="176"/>
    </location>
</feature>
<dbReference type="Proteomes" id="UP000236291">
    <property type="component" value="Unassembled WGS sequence"/>
</dbReference>
<gene>
    <name evidence="6" type="ORF">L195_g009757</name>
</gene>
<dbReference type="GO" id="GO:0030261">
    <property type="term" value="P:chromosome condensation"/>
    <property type="evidence" value="ECO:0007669"/>
    <property type="project" value="TreeGrafter"/>
</dbReference>
<dbReference type="InterPro" id="IPR017956">
    <property type="entry name" value="AT_hook_DNA-bd_motif"/>
</dbReference>
<dbReference type="SMART" id="SM00384">
    <property type="entry name" value="AT_hook"/>
    <property type="match status" value="2"/>
</dbReference>
<dbReference type="SMART" id="SM00526">
    <property type="entry name" value="H15"/>
    <property type="match status" value="1"/>
</dbReference>
<comment type="subcellular location">
    <subcellularLocation>
        <location evidence="1">Nucleus</location>
    </subcellularLocation>
</comment>
<dbReference type="GO" id="GO:0031492">
    <property type="term" value="F:nucleosomal DNA binding"/>
    <property type="evidence" value="ECO:0007669"/>
    <property type="project" value="TreeGrafter"/>
</dbReference>
<name>A0A2K3PCU7_TRIPR</name>
<proteinExistence type="predicted"/>
<dbReference type="InterPro" id="IPR005818">
    <property type="entry name" value="Histone_H1/H5_H15"/>
</dbReference>
<accession>A0A2K3PCU7</accession>
<protein>
    <submittedName>
        <fullName evidence="6">HMG-Y-related protein A</fullName>
    </submittedName>
</protein>
<dbReference type="Pfam" id="PF00538">
    <property type="entry name" value="Linker_histone"/>
    <property type="match status" value="1"/>
</dbReference>
<comment type="caution">
    <text evidence="6">The sequence shown here is derived from an EMBL/GenBank/DDBJ whole genome shotgun (WGS) entry which is preliminary data.</text>
</comment>
<feature type="compositionally biased region" description="Basic and acidic residues" evidence="4">
    <location>
        <begin position="426"/>
        <end position="503"/>
    </location>
</feature>
<dbReference type="PRINTS" id="PR00929">
    <property type="entry name" value="ATHOOK"/>
</dbReference>
<evidence type="ECO:0000313" key="6">
    <source>
        <dbReference type="EMBL" id="PNY13109.1"/>
    </source>
</evidence>
<dbReference type="GO" id="GO:0003690">
    <property type="term" value="F:double-stranded DNA binding"/>
    <property type="evidence" value="ECO:0007669"/>
    <property type="project" value="TreeGrafter"/>
</dbReference>
<dbReference type="GO" id="GO:0045910">
    <property type="term" value="P:negative regulation of DNA recombination"/>
    <property type="evidence" value="ECO:0007669"/>
    <property type="project" value="TreeGrafter"/>
</dbReference>
<feature type="region of interest" description="Disordered" evidence="4">
    <location>
        <begin position="340"/>
        <end position="542"/>
    </location>
</feature>
<feature type="region of interest" description="Disordered" evidence="4">
    <location>
        <begin position="170"/>
        <end position="259"/>
    </location>
</feature>
<evidence type="ECO:0000256" key="3">
    <source>
        <dbReference type="ARBA" id="ARBA00023242"/>
    </source>
</evidence>
<dbReference type="PANTHER" id="PTHR11467:SF109">
    <property type="entry name" value="H15 DOMAIN-CONTAINING PROTEIN"/>
    <property type="match status" value="1"/>
</dbReference>
<feature type="compositionally biased region" description="Polar residues" evidence="4">
    <location>
        <begin position="345"/>
        <end position="355"/>
    </location>
</feature>
<dbReference type="InterPro" id="IPR036388">
    <property type="entry name" value="WH-like_DNA-bd_sf"/>
</dbReference>
<evidence type="ECO:0000259" key="5">
    <source>
        <dbReference type="PROSITE" id="PS51504"/>
    </source>
</evidence>
<dbReference type="PANTHER" id="PTHR11467">
    <property type="entry name" value="HISTONE H1"/>
    <property type="match status" value="1"/>
</dbReference>
<dbReference type="GO" id="GO:0005730">
    <property type="term" value="C:nucleolus"/>
    <property type="evidence" value="ECO:0007669"/>
    <property type="project" value="TreeGrafter"/>
</dbReference>
<evidence type="ECO:0000256" key="1">
    <source>
        <dbReference type="ARBA" id="ARBA00004123"/>
    </source>
</evidence>
<dbReference type="InterPro" id="IPR036390">
    <property type="entry name" value="WH_DNA-bd_sf"/>
</dbReference>
<dbReference type="ExpressionAtlas" id="A0A2K3PCU7">
    <property type="expression patterns" value="baseline"/>
</dbReference>
<dbReference type="GO" id="GO:0006334">
    <property type="term" value="P:nucleosome assembly"/>
    <property type="evidence" value="ECO:0007669"/>
    <property type="project" value="InterPro"/>
</dbReference>
<evidence type="ECO:0000256" key="4">
    <source>
        <dbReference type="SAM" id="MobiDB-lite"/>
    </source>
</evidence>
<dbReference type="Gene3D" id="1.10.10.10">
    <property type="entry name" value="Winged helix-like DNA-binding domain superfamily/Winged helix DNA-binding domain"/>
    <property type="match status" value="1"/>
</dbReference>
<evidence type="ECO:0000313" key="7">
    <source>
        <dbReference type="Proteomes" id="UP000236291"/>
    </source>
</evidence>
<keyword evidence="2" id="KW-0238">DNA-binding</keyword>
<feature type="compositionally biased region" description="Polar residues" evidence="4">
    <location>
        <begin position="382"/>
        <end position="392"/>
    </location>
</feature>
<dbReference type="PROSITE" id="PS51504">
    <property type="entry name" value="H15"/>
    <property type="match status" value="1"/>
</dbReference>
<dbReference type="GO" id="GO:0000786">
    <property type="term" value="C:nucleosome"/>
    <property type="evidence" value="ECO:0007669"/>
    <property type="project" value="InterPro"/>
</dbReference>
<reference evidence="6 7" key="2">
    <citation type="journal article" date="2017" name="Front. Plant Sci.">
        <title>Gene Classification and Mining of Molecular Markers Useful in Red Clover (Trifolium pratense) Breeding.</title>
        <authorList>
            <person name="Istvanek J."/>
            <person name="Dluhosova J."/>
            <person name="Dluhos P."/>
            <person name="Patkova L."/>
            <person name="Nedelnik J."/>
            <person name="Repkova J."/>
        </authorList>
    </citation>
    <scope>NUCLEOTIDE SEQUENCE [LARGE SCALE GENOMIC DNA]</scope>
    <source>
        <strain evidence="7">cv. Tatra</strain>
        <tissue evidence="6">Young leaves</tissue>
    </source>
</reference>
<dbReference type="EMBL" id="ASHM01005823">
    <property type="protein sequence ID" value="PNY13109.1"/>
    <property type="molecule type" value="Genomic_DNA"/>
</dbReference>
<dbReference type="SUPFAM" id="SSF46785">
    <property type="entry name" value="Winged helix' DNA-binding domain"/>
    <property type="match status" value="1"/>
</dbReference>
<feature type="compositionally biased region" description="Basic residues" evidence="4">
    <location>
        <begin position="506"/>
        <end position="525"/>
    </location>
</feature>